<dbReference type="Proteomes" id="UP000789375">
    <property type="component" value="Unassembled WGS sequence"/>
</dbReference>
<comment type="caution">
    <text evidence="2">The sequence shown here is derived from an EMBL/GenBank/DDBJ whole genome shotgun (WGS) entry which is preliminary data.</text>
</comment>
<dbReference type="AlphaFoldDB" id="A0A9N9NEH5"/>
<proteinExistence type="predicted"/>
<dbReference type="EMBL" id="CAJVPP010014999">
    <property type="protein sequence ID" value="CAG8725737.1"/>
    <property type="molecule type" value="Genomic_DNA"/>
</dbReference>
<sequence length="42" mass="4985">AQSKDFEENIKAQEKEAKAKLNILEEIIKERDENIRTKQEII</sequence>
<feature type="non-terminal residue" evidence="2">
    <location>
        <position position="42"/>
    </location>
</feature>
<feature type="non-terminal residue" evidence="2">
    <location>
        <position position="1"/>
    </location>
</feature>
<name>A0A9N9NEH5_FUNMO</name>
<evidence type="ECO:0000256" key="1">
    <source>
        <dbReference type="SAM" id="Coils"/>
    </source>
</evidence>
<keyword evidence="1" id="KW-0175">Coiled coil</keyword>
<feature type="coiled-coil region" evidence="1">
    <location>
        <begin position="7"/>
        <end position="34"/>
    </location>
</feature>
<accession>A0A9N9NEH5</accession>
<evidence type="ECO:0000313" key="2">
    <source>
        <dbReference type="EMBL" id="CAG8725737.1"/>
    </source>
</evidence>
<gene>
    <name evidence="2" type="ORF">FMOSSE_LOCUS15327</name>
</gene>
<protein>
    <submittedName>
        <fullName evidence="2">780_t:CDS:1</fullName>
    </submittedName>
</protein>
<keyword evidence="3" id="KW-1185">Reference proteome</keyword>
<evidence type="ECO:0000313" key="3">
    <source>
        <dbReference type="Proteomes" id="UP000789375"/>
    </source>
</evidence>
<organism evidence="2 3">
    <name type="scientific">Funneliformis mosseae</name>
    <name type="common">Endomycorrhizal fungus</name>
    <name type="synonym">Glomus mosseae</name>
    <dbReference type="NCBI Taxonomy" id="27381"/>
    <lineage>
        <taxon>Eukaryota</taxon>
        <taxon>Fungi</taxon>
        <taxon>Fungi incertae sedis</taxon>
        <taxon>Mucoromycota</taxon>
        <taxon>Glomeromycotina</taxon>
        <taxon>Glomeromycetes</taxon>
        <taxon>Glomerales</taxon>
        <taxon>Glomeraceae</taxon>
        <taxon>Funneliformis</taxon>
    </lineage>
</organism>
<reference evidence="2" key="1">
    <citation type="submission" date="2021-06" db="EMBL/GenBank/DDBJ databases">
        <authorList>
            <person name="Kallberg Y."/>
            <person name="Tangrot J."/>
            <person name="Rosling A."/>
        </authorList>
    </citation>
    <scope>NUCLEOTIDE SEQUENCE</scope>
    <source>
        <strain evidence="2">87-6 pot B 2015</strain>
    </source>
</reference>